<feature type="transmembrane region" description="Helical" evidence="8">
    <location>
        <begin position="320"/>
        <end position="336"/>
    </location>
</feature>
<evidence type="ECO:0000256" key="7">
    <source>
        <dbReference type="ARBA" id="ARBA00023136"/>
    </source>
</evidence>
<evidence type="ECO:0000256" key="8">
    <source>
        <dbReference type="SAM" id="Phobius"/>
    </source>
</evidence>
<feature type="transmembrane region" description="Helical" evidence="8">
    <location>
        <begin position="251"/>
        <end position="273"/>
    </location>
</feature>
<evidence type="ECO:0000256" key="1">
    <source>
        <dbReference type="ARBA" id="ARBA00004651"/>
    </source>
</evidence>
<dbReference type="PANTHER" id="PTHR33908">
    <property type="entry name" value="MANNOSYLTRANSFERASE YKCB-RELATED"/>
    <property type="match status" value="1"/>
</dbReference>
<evidence type="ECO:0000259" key="9">
    <source>
        <dbReference type="Pfam" id="PF13231"/>
    </source>
</evidence>
<dbReference type="EMBL" id="CP071796">
    <property type="protein sequence ID" value="QTD45294.1"/>
    <property type="molecule type" value="Genomic_DNA"/>
</dbReference>
<dbReference type="Proteomes" id="UP000663903">
    <property type="component" value="Chromosome"/>
</dbReference>
<dbReference type="AlphaFoldDB" id="A0A975CGT2"/>
<feature type="transmembrane region" description="Helical" evidence="8">
    <location>
        <begin position="348"/>
        <end position="369"/>
    </location>
</feature>
<name>A0A975CGT2_9BURK</name>
<sequence length="506" mass="55640">MNVFAATSGALSRRSPIAHPLVWLLALAIAHVAVRVAVSPALKWDEAEQVLWSQQLRLGYGPQPPLYTWLQWMVNQVFGPSVLALAVLKHALLAAAFLFMWLTGRELLGPRGAWWASASMLLLPPLGWYSVRDQTHSVLVTALTCAAWWLLLRLARRPRPVDFAWLGLVCGLGMLAKYSFGLSAGALLVAALSVPPTRRALLSRGWWWAPLVGALVVLPHAVWLRGHLDAATAETLGKLHIQPEPQRLQGLLSLLEGLSATLLPWLLIALWAFRAAWWRSPIRPALPWAQRLFARYLALVLLALLGMVLLAGVGSFKGRWMLPLLCVAPLAAFAARPELQQHPRGGRYTAAIVIIGLLFLTAAGVRPWFSGLRGQVDELNHPGAELETALRQSGYDGQGVIVAADHMLAGMLRTRFPRAPVDSCRTGEKEDVAACVAGNVARARAAGRGWLLISREDRVEPRWWAQAQANIAPQDAHSIELPFHMVRDDVAPAHYRYVWHATSTTP</sequence>
<evidence type="ECO:0000256" key="2">
    <source>
        <dbReference type="ARBA" id="ARBA00022475"/>
    </source>
</evidence>
<feature type="transmembrane region" description="Helical" evidence="8">
    <location>
        <begin position="206"/>
        <end position="224"/>
    </location>
</feature>
<reference evidence="10" key="1">
    <citation type="submission" date="2021-03" db="EMBL/GenBank/DDBJ databases">
        <title>Ottowia sp. 27C isolated from the cloaca of a Giant Asian pond turtle (Heosemys grandis).</title>
        <authorList>
            <person name="Spergser J."/>
            <person name="Busse H.-J."/>
        </authorList>
    </citation>
    <scope>NUCLEOTIDE SEQUENCE</scope>
    <source>
        <strain evidence="10">27C</strain>
    </source>
</reference>
<dbReference type="GO" id="GO:0009103">
    <property type="term" value="P:lipopolysaccharide biosynthetic process"/>
    <property type="evidence" value="ECO:0007669"/>
    <property type="project" value="UniProtKB-ARBA"/>
</dbReference>
<feature type="transmembrane region" description="Helical" evidence="8">
    <location>
        <begin position="112"/>
        <end position="129"/>
    </location>
</feature>
<keyword evidence="11" id="KW-1185">Reference proteome</keyword>
<dbReference type="Pfam" id="PF13231">
    <property type="entry name" value="PMT_2"/>
    <property type="match status" value="1"/>
</dbReference>
<evidence type="ECO:0000313" key="11">
    <source>
        <dbReference type="Proteomes" id="UP000663903"/>
    </source>
</evidence>
<dbReference type="GO" id="GO:0005886">
    <property type="term" value="C:plasma membrane"/>
    <property type="evidence" value="ECO:0007669"/>
    <property type="project" value="UniProtKB-SubCell"/>
</dbReference>
<keyword evidence="6 8" id="KW-1133">Transmembrane helix</keyword>
<keyword evidence="7 8" id="KW-0472">Membrane</keyword>
<feature type="transmembrane region" description="Helical" evidence="8">
    <location>
        <begin position="21"/>
        <end position="42"/>
    </location>
</feature>
<dbReference type="RefSeq" id="WP_208009044.1">
    <property type="nucleotide sequence ID" value="NZ_CP071796.1"/>
</dbReference>
<dbReference type="InterPro" id="IPR050297">
    <property type="entry name" value="LipidA_mod_glycosyltrf_83"/>
</dbReference>
<protein>
    <submittedName>
        <fullName evidence="10">Glycosyltransferase family 39 protein</fullName>
    </submittedName>
</protein>
<feature type="transmembrane region" description="Helical" evidence="8">
    <location>
        <begin position="293"/>
        <end position="313"/>
    </location>
</feature>
<feature type="transmembrane region" description="Helical" evidence="8">
    <location>
        <begin position="135"/>
        <end position="152"/>
    </location>
</feature>
<accession>A0A975CGT2</accession>
<evidence type="ECO:0000313" key="10">
    <source>
        <dbReference type="EMBL" id="QTD45294.1"/>
    </source>
</evidence>
<dbReference type="PANTHER" id="PTHR33908:SF11">
    <property type="entry name" value="MEMBRANE PROTEIN"/>
    <property type="match status" value="1"/>
</dbReference>
<evidence type="ECO:0000256" key="6">
    <source>
        <dbReference type="ARBA" id="ARBA00022989"/>
    </source>
</evidence>
<evidence type="ECO:0000256" key="4">
    <source>
        <dbReference type="ARBA" id="ARBA00022679"/>
    </source>
</evidence>
<dbReference type="GO" id="GO:0016763">
    <property type="term" value="F:pentosyltransferase activity"/>
    <property type="evidence" value="ECO:0007669"/>
    <property type="project" value="TreeGrafter"/>
</dbReference>
<comment type="subcellular location">
    <subcellularLocation>
        <location evidence="1">Cell membrane</location>
        <topology evidence="1">Multi-pass membrane protein</topology>
    </subcellularLocation>
</comment>
<keyword evidence="2" id="KW-1003">Cell membrane</keyword>
<proteinExistence type="predicted"/>
<feature type="transmembrane region" description="Helical" evidence="8">
    <location>
        <begin position="164"/>
        <end position="194"/>
    </location>
</feature>
<gene>
    <name evidence="10" type="ORF">J1M35_20145</name>
</gene>
<dbReference type="KEGG" id="otd:J1M35_20145"/>
<dbReference type="InterPro" id="IPR038731">
    <property type="entry name" value="RgtA/B/C-like"/>
</dbReference>
<keyword evidence="5 8" id="KW-0812">Transmembrane</keyword>
<keyword evidence="4" id="KW-0808">Transferase</keyword>
<evidence type="ECO:0000256" key="5">
    <source>
        <dbReference type="ARBA" id="ARBA00022692"/>
    </source>
</evidence>
<feature type="domain" description="Glycosyltransferase RgtA/B/C/D-like" evidence="9">
    <location>
        <begin position="63"/>
        <end position="223"/>
    </location>
</feature>
<feature type="transmembrane region" description="Helical" evidence="8">
    <location>
        <begin position="77"/>
        <end position="100"/>
    </location>
</feature>
<evidence type="ECO:0000256" key="3">
    <source>
        <dbReference type="ARBA" id="ARBA00022676"/>
    </source>
</evidence>
<organism evidence="10 11">
    <name type="scientific">Ottowia testudinis</name>
    <dbReference type="NCBI Taxonomy" id="2816950"/>
    <lineage>
        <taxon>Bacteria</taxon>
        <taxon>Pseudomonadati</taxon>
        <taxon>Pseudomonadota</taxon>
        <taxon>Betaproteobacteria</taxon>
        <taxon>Burkholderiales</taxon>
        <taxon>Comamonadaceae</taxon>
        <taxon>Ottowia</taxon>
    </lineage>
</organism>
<keyword evidence="3" id="KW-0328">Glycosyltransferase</keyword>